<dbReference type="GO" id="GO:0070008">
    <property type="term" value="F:serine-type exopeptidase activity"/>
    <property type="evidence" value="ECO:0007669"/>
    <property type="project" value="InterPro"/>
</dbReference>
<comment type="similarity">
    <text evidence="2">Belongs to the multi antimicrobial extrusion (MATE) (TC 2.A.66.1) family.</text>
</comment>
<dbReference type="CDD" id="cd13132">
    <property type="entry name" value="MATE_eukaryotic"/>
    <property type="match status" value="1"/>
</dbReference>
<keyword evidence="4 6" id="KW-1133">Transmembrane helix</keyword>
<dbReference type="Proteomes" id="UP001178507">
    <property type="component" value="Unassembled WGS sequence"/>
</dbReference>
<feature type="transmembrane region" description="Helical" evidence="6">
    <location>
        <begin position="101"/>
        <end position="119"/>
    </location>
</feature>
<organism evidence="7 8">
    <name type="scientific">Effrenium voratum</name>
    <dbReference type="NCBI Taxonomy" id="2562239"/>
    <lineage>
        <taxon>Eukaryota</taxon>
        <taxon>Sar</taxon>
        <taxon>Alveolata</taxon>
        <taxon>Dinophyceae</taxon>
        <taxon>Suessiales</taxon>
        <taxon>Symbiodiniaceae</taxon>
        <taxon>Effrenium</taxon>
    </lineage>
</organism>
<dbReference type="PANTHER" id="PTHR11206">
    <property type="entry name" value="MULTIDRUG RESISTANCE PROTEIN"/>
    <property type="match status" value="1"/>
</dbReference>
<dbReference type="Pfam" id="PF01554">
    <property type="entry name" value="MatE"/>
    <property type="match status" value="2"/>
</dbReference>
<feature type="transmembrane region" description="Helical" evidence="6">
    <location>
        <begin position="316"/>
        <end position="339"/>
    </location>
</feature>
<proteinExistence type="inferred from homology"/>
<dbReference type="InterPro" id="IPR002528">
    <property type="entry name" value="MATE_fam"/>
</dbReference>
<accession>A0AA36HKR0</accession>
<dbReference type="GO" id="GO:0042910">
    <property type="term" value="F:xenobiotic transmembrane transporter activity"/>
    <property type="evidence" value="ECO:0007669"/>
    <property type="project" value="InterPro"/>
</dbReference>
<feature type="transmembrane region" description="Helical" evidence="6">
    <location>
        <begin position="18"/>
        <end position="39"/>
    </location>
</feature>
<keyword evidence="8" id="KW-1185">Reference proteome</keyword>
<feature type="transmembrane region" description="Helical" evidence="6">
    <location>
        <begin position="51"/>
        <end position="74"/>
    </location>
</feature>
<feature type="transmembrane region" description="Helical" evidence="6">
    <location>
        <begin position="390"/>
        <end position="413"/>
    </location>
</feature>
<feature type="transmembrane region" description="Helical" evidence="6">
    <location>
        <begin position="351"/>
        <end position="370"/>
    </location>
</feature>
<dbReference type="AlphaFoldDB" id="A0AA36HKR0"/>
<feature type="transmembrane region" description="Helical" evidence="6">
    <location>
        <begin position="425"/>
        <end position="444"/>
    </location>
</feature>
<comment type="subcellular location">
    <subcellularLocation>
        <location evidence="1">Membrane</location>
        <topology evidence="1">Multi-pass membrane protein</topology>
    </subcellularLocation>
</comment>
<evidence type="ECO:0000256" key="2">
    <source>
        <dbReference type="ARBA" id="ARBA00010199"/>
    </source>
</evidence>
<dbReference type="GO" id="GO:0015297">
    <property type="term" value="F:antiporter activity"/>
    <property type="evidence" value="ECO:0007669"/>
    <property type="project" value="InterPro"/>
</dbReference>
<name>A0AA36HKR0_9DINO</name>
<comment type="caution">
    <text evidence="7">The sequence shown here is derived from an EMBL/GenBank/DDBJ whole genome shotgun (WGS) entry which is preliminary data.</text>
</comment>
<dbReference type="Gene3D" id="3.40.50.1820">
    <property type="entry name" value="alpha/beta hydrolase"/>
    <property type="match status" value="1"/>
</dbReference>
<evidence type="ECO:0000256" key="1">
    <source>
        <dbReference type="ARBA" id="ARBA00004141"/>
    </source>
</evidence>
<reference evidence="7" key="1">
    <citation type="submission" date="2023-08" db="EMBL/GenBank/DDBJ databases">
        <authorList>
            <person name="Chen Y."/>
            <person name="Shah S."/>
            <person name="Dougan E. K."/>
            <person name="Thang M."/>
            <person name="Chan C."/>
        </authorList>
    </citation>
    <scope>NUCLEOTIDE SEQUENCE</scope>
</reference>
<dbReference type="InterPro" id="IPR008758">
    <property type="entry name" value="Peptidase_S28"/>
</dbReference>
<evidence type="ECO:0000256" key="6">
    <source>
        <dbReference type="SAM" id="Phobius"/>
    </source>
</evidence>
<evidence type="ECO:0008006" key="9">
    <source>
        <dbReference type="Google" id="ProtNLM"/>
    </source>
</evidence>
<evidence type="ECO:0000313" key="7">
    <source>
        <dbReference type="EMBL" id="CAJ1370985.1"/>
    </source>
</evidence>
<dbReference type="GO" id="GO:1990961">
    <property type="term" value="P:xenobiotic detoxification by transmembrane export across the plasma membrane"/>
    <property type="evidence" value="ECO:0007669"/>
    <property type="project" value="InterPro"/>
</dbReference>
<dbReference type="NCBIfam" id="TIGR00797">
    <property type="entry name" value="matE"/>
    <property type="match status" value="1"/>
</dbReference>
<keyword evidence="5 6" id="KW-0472">Membrane</keyword>
<evidence type="ECO:0000256" key="5">
    <source>
        <dbReference type="ARBA" id="ARBA00023136"/>
    </source>
</evidence>
<protein>
    <recommendedName>
        <fullName evidence="9">Multidrug and toxic compound extrusion protein</fullName>
    </recommendedName>
</protein>
<evidence type="ECO:0000256" key="4">
    <source>
        <dbReference type="ARBA" id="ARBA00022989"/>
    </source>
</evidence>
<keyword evidence="3 6" id="KW-0812">Transmembrane</keyword>
<dbReference type="Pfam" id="PF05577">
    <property type="entry name" value="Peptidase_S28"/>
    <property type="match status" value="1"/>
</dbReference>
<dbReference type="GO" id="GO:0006508">
    <property type="term" value="P:proteolysis"/>
    <property type="evidence" value="ECO:0007669"/>
    <property type="project" value="InterPro"/>
</dbReference>
<dbReference type="GO" id="GO:0016020">
    <property type="term" value="C:membrane"/>
    <property type="evidence" value="ECO:0007669"/>
    <property type="project" value="UniProtKB-SubCell"/>
</dbReference>
<evidence type="ECO:0000313" key="8">
    <source>
        <dbReference type="Proteomes" id="UP001178507"/>
    </source>
</evidence>
<gene>
    <name evidence="7" type="ORF">EVOR1521_LOCUS1423</name>
</gene>
<dbReference type="InterPro" id="IPR029058">
    <property type="entry name" value="AB_hydrolase_fold"/>
</dbReference>
<dbReference type="EMBL" id="CAUJNA010000047">
    <property type="protein sequence ID" value="CAJ1370985.1"/>
    <property type="molecule type" value="Genomic_DNA"/>
</dbReference>
<evidence type="ECO:0000256" key="3">
    <source>
        <dbReference type="ARBA" id="ARBA00022692"/>
    </source>
</evidence>
<sequence>MSPEASCGHSKRDLLRRLLVVALPSYPITLVTRCVGLVSTSMVGRHVKDPAALAAVGLSNVITNITGYSALWGFSSGVSTLSSQDWGAGNFQALGLTLQRAYLILVLCVCLPLLVLWLYSERLLIAVGQHPEVAHYVGIYTSVRCWSLMFMPMNCVVTRTLGAMSNVKINLAMSLTASVLNVTLSSTLVPRLGYVGAPLTACICDICECVGVLCLAFFCSTDFRKCWGGFSREAFTGWKAYCKVSLPALVLMCIEWWTWDLQSFIAGFISESAQAVQSVAPAVGDLQYAVGQAFGNGASTVVGNMLGENDPKAAKMAAMLTVVMNATVMLLQASIFAVFRSDVAALFTQNPQILAGIMSLLPFSLIFSLIDGNQSAIAGVLVGAGKQDVGAGIVFFCYWVVGVPLGILLAFGIGGFLQPVGLKGLWIGMLVAVCGHLSMFLVLLSRLNWRNLAEQVRAREESQENAPGSISLIEVERLLQLRKAQGVAKFSRRGRWQAQLASGSSLLRLGLNGVYEAKDELPDFWFFQTCREFGFYQTCEATGGCMFVRDLANVSYYAANCMKLYNITLGDVQSNIDGTNYHYGGLLPTGTKGQLGRCVMFPNGEVDPWSTRSVLQSPGKDLPTLYVSGASHHAWTWPSRKGDQESVMAARTKIREQVDAFFQMDCDEDAPQGQTPRSPVLAA</sequence>
<dbReference type="InterPro" id="IPR045069">
    <property type="entry name" value="MATE_euk"/>
</dbReference>